<dbReference type="Pfam" id="PF00005">
    <property type="entry name" value="ABC_tran"/>
    <property type="match status" value="1"/>
</dbReference>
<feature type="domain" description="ABC transporter" evidence="5">
    <location>
        <begin position="49"/>
        <end position="280"/>
    </location>
</feature>
<dbReference type="EMBL" id="CP031222">
    <property type="protein sequence ID" value="AXI03161.1"/>
    <property type="molecule type" value="Genomic_DNA"/>
</dbReference>
<dbReference type="GO" id="GO:0016887">
    <property type="term" value="F:ATP hydrolysis activity"/>
    <property type="evidence" value="ECO:0007669"/>
    <property type="project" value="InterPro"/>
</dbReference>
<accession>A0A345P7A2</accession>
<dbReference type="Proteomes" id="UP000253940">
    <property type="component" value="Chromosome"/>
</dbReference>
<organism evidence="6 7">
    <name type="scientific">Aquirhabdus parva</name>
    <dbReference type="NCBI Taxonomy" id="2283318"/>
    <lineage>
        <taxon>Bacteria</taxon>
        <taxon>Pseudomonadati</taxon>
        <taxon>Pseudomonadota</taxon>
        <taxon>Gammaproteobacteria</taxon>
        <taxon>Moraxellales</taxon>
        <taxon>Moraxellaceae</taxon>
        <taxon>Aquirhabdus</taxon>
    </lineage>
</organism>
<evidence type="ECO:0000256" key="1">
    <source>
        <dbReference type="ARBA" id="ARBA00005417"/>
    </source>
</evidence>
<dbReference type="PANTHER" id="PTHR42788:SF13">
    <property type="entry name" value="ALIPHATIC SULFONATES IMPORT ATP-BINDING PROTEIN SSUB"/>
    <property type="match status" value="1"/>
</dbReference>
<dbReference type="PROSITE" id="PS00211">
    <property type="entry name" value="ABC_TRANSPORTER_1"/>
    <property type="match status" value="1"/>
</dbReference>
<comment type="similarity">
    <text evidence="1">Belongs to the ABC transporter superfamily.</text>
</comment>
<keyword evidence="3" id="KW-0547">Nucleotide-binding</keyword>
<evidence type="ECO:0000259" key="5">
    <source>
        <dbReference type="PROSITE" id="PS50893"/>
    </source>
</evidence>
<evidence type="ECO:0000256" key="2">
    <source>
        <dbReference type="ARBA" id="ARBA00022448"/>
    </source>
</evidence>
<dbReference type="OrthoDB" id="9802264at2"/>
<evidence type="ECO:0000256" key="4">
    <source>
        <dbReference type="ARBA" id="ARBA00022840"/>
    </source>
</evidence>
<sequence>MSESITNSSNASDQSLSTLPLPDFLPDYHVQSPEVKARFKKLYQRKIILEIRDLVKHFETPQGKVLALNKINFDIYRREFVCVIGPSGCGKSTLSRILAGLESYDGGTVLLDGKAVEGPSRDRGMVFQGYTLFPWRTVKHNVMFGLEMSGKGKHESEQSALQWLDLIGLSNFADAYPHQLSGGMKQRVAIARALVNEPRILLMDEPFGALDAQTRCKMQKHLLEIWRNIDITILFVTHDLDEAILLADRILVLKAHPGEVQEIIEVPVPRPRSERQINSPEFLATRARLDQLIHGNNAHDDTDDEPLSPFVRLTSVDDNVE</sequence>
<gene>
    <name evidence="6" type="ORF">HYN46_10120</name>
</gene>
<protein>
    <submittedName>
        <fullName evidence="6">ABC transporter ATP-binding protein</fullName>
    </submittedName>
</protein>
<evidence type="ECO:0000256" key="3">
    <source>
        <dbReference type="ARBA" id="ARBA00022741"/>
    </source>
</evidence>
<dbReference type="Gene3D" id="3.40.50.300">
    <property type="entry name" value="P-loop containing nucleotide triphosphate hydrolases"/>
    <property type="match status" value="1"/>
</dbReference>
<proteinExistence type="inferred from homology"/>
<dbReference type="InterPro" id="IPR027417">
    <property type="entry name" value="P-loop_NTPase"/>
</dbReference>
<dbReference type="InterPro" id="IPR017871">
    <property type="entry name" value="ABC_transporter-like_CS"/>
</dbReference>
<dbReference type="GO" id="GO:0005524">
    <property type="term" value="F:ATP binding"/>
    <property type="evidence" value="ECO:0007669"/>
    <property type="project" value="UniProtKB-KW"/>
</dbReference>
<dbReference type="CDD" id="cd03293">
    <property type="entry name" value="ABC_NrtD_SsuB_transporters"/>
    <property type="match status" value="1"/>
</dbReference>
<dbReference type="SUPFAM" id="SSF52540">
    <property type="entry name" value="P-loop containing nucleoside triphosphate hydrolases"/>
    <property type="match status" value="1"/>
</dbReference>
<evidence type="ECO:0000313" key="7">
    <source>
        <dbReference type="Proteomes" id="UP000253940"/>
    </source>
</evidence>
<dbReference type="InterPro" id="IPR003439">
    <property type="entry name" value="ABC_transporter-like_ATP-bd"/>
</dbReference>
<evidence type="ECO:0000313" key="6">
    <source>
        <dbReference type="EMBL" id="AXI03161.1"/>
    </source>
</evidence>
<dbReference type="InterPro" id="IPR050166">
    <property type="entry name" value="ABC_transporter_ATP-bind"/>
</dbReference>
<keyword evidence="4 6" id="KW-0067">ATP-binding</keyword>
<dbReference type="InterPro" id="IPR003593">
    <property type="entry name" value="AAA+_ATPase"/>
</dbReference>
<keyword evidence="2" id="KW-0813">Transport</keyword>
<keyword evidence="7" id="KW-1185">Reference proteome</keyword>
<dbReference type="KEGG" id="mbah:HYN46_10120"/>
<reference evidence="6 7" key="1">
    <citation type="submission" date="2018-07" db="EMBL/GenBank/DDBJ databases">
        <title>Genome sequencing of Moraxellaceae gen. HYN0046.</title>
        <authorList>
            <person name="Kim M."/>
            <person name="Yi H."/>
        </authorList>
    </citation>
    <scope>NUCLEOTIDE SEQUENCE [LARGE SCALE GENOMIC DNA]</scope>
    <source>
        <strain evidence="6 7">HYN0046</strain>
    </source>
</reference>
<dbReference type="AlphaFoldDB" id="A0A345P7A2"/>
<name>A0A345P7A2_9GAMM</name>
<dbReference type="PROSITE" id="PS50893">
    <property type="entry name" value="ABC_TRANSPORTER_2"/>
    <property type="match status" value="1"/>
</dbReference>
<dbReference type="RefSeq" id="WP_114899271.1">
    <property type="nucleotide sequence ID" value="NZ_CP031222.1"/>
</dbReference>
<dbReference type="PANTHER" id="PTHR42788">
    <property type="entry name" value="TAURINE IMPORT ATP-BINDING PROTEIN-RELATED"/>
    <property type="match status" value="1"/>
</dbReference>
<dbReference type="SMART" id="SM00382">
    <property type="entry name" value="AAA"/>
    <property type="match status" value="1"/>
</dbReference>